<dbReference type="AlphaFoldDB" id="A0A1B4Y5I1"/>
<dbReference type="GeneID" id="93437837"/>
<accession>A0A1B4Y5I1</accession>
<dbReference type="Proteomes" id="UP000218067">
    <property type="component" value="Chromosome"/>
</dbReference>
<dbReference type="InterPro" id="IPR018958">
    <property type="entry name" value="Knr4/Smi1-like_dom"/>
</dbReference>
<dbReference type="Pfam" id="PF09346">
    <property type="entry name" value="SMI1_KNR4"/>
    <property type="match status" value="1"/>
</dbReference>
<evidence type="ECO:0000313" key="3">
    <source>
        <dbReference type="Proteomes" id="UP000218067"/>
    </source>
</evidence>
<reference evidence="2 3" key="1">
    <citation type="submission" date="2016-08" db="EMBL/GenBank/DDBJ databases">
        <title>Complete genome sequence of Mycobacterium shinshuense, a subspecies of M. ulcerans.</title>
        <authorList>
            <person name="Yoshida M."/>
            <person name="Ogura Y."/>
            <person name="Hayashi T."/>
            <person name="Hoshino Y."/>
        </authorList>
    </citation>
    <scope>NUCLEOTIDE SEQUENCE [LARGE SCALE GENOMIC DNA]</scope>
    <source>
        <strain evidence="3">ATCC 33728</strain>
    </source>
</reference>
<name>A0A1B4Y5I1_MYCUL</name>
<dbReference type="EMBL" id="AP017624">
    <property type="protein sequence ID" value="BAV42290.1"/>
    <property type="molecule type" value="Genomic_DNA"/>
</dbReference>
<protein>
    <recommendedName>
        <fullName evidence="1">Knr4/Smi1-like domain-containing protein</fullName>
    </recommendedName>
</protein>
<evidence type="ECO:0000259" key="1">
    <source>
        <dbReference type="Pfam" id="PF09346"/>
    </source>
</evidence>
<feature type="domain" description="Knr4/Smi1-like" evidence="1">
    <location>
        <begin position="4"/>
        <end position="128"/>
    </location>
</feature>
<sequence length="132" mass="14542">MPFPVAEKYILDTEEKLGVTFPAAFRAKMMAGNGGAVETSSDVWDLHPFFDTSDKQRLKRTCNDIVRETASSKEWFGFPVNAVAIGANGCGDRLVLLPGVNGSALRDEVFCWDHELGELEKVADDFTELELA</sequence>
<dbReference type="InterPro" id="IPR037883">
    <property type="entry name" value="Knr4/Smi1-like_sf"/>
</dbReference>
<dbReference type="RefSeq" id="WP_096371205.1">
    <property type="nucleotide sequence ID" value="NZ_AP017624.1"/>
</dbReference>
<dbReference type="SUPFAM" id="SSF160631">
    <property type="entry name" value="SMI1/KNR4-like"/>
    <property type="match status" value="1"/>
</dbReference>
<dbReference type="Gene3D" id="3.40.1580.10">
    <property type="entry name" value="SMI1/KNR4-like"/>
    <property type="match status" value="1"/>
</dbReference>
<proteinExistence type="predicted"/>
<organism evidence="2 3">
    <name type="scientific">Mycobacterium ulcerans subsp. shinshuense</name>
    <dbReference type="NCBI Taxonomy" id="1124626"/>
    <lineage>
        <taxon>Bacteria</taxon>
        <taxon>Bacillati</taxon>
        <taxon>Actinomycetota</taxon>
        <taxon>Actinomycetes</taxon>
        <taxon>Mycobacteriales</taxon>
        <taxon>Mycobacteriaceae</taxon>
        <taxon>Mycobacterium</taxon>
        <taxon>Mycobacterium ulcerans group</taxon>
    </lineage>
</organism>
<evidence type="ECO:0000313" key="2">
    <source>
        <dbReference type="EMBL" id="BAV42290.1"/>
    </source>
</evidence>
<gene>
    <name evidence="2" type="ORF">SHTP_3246</name>
</gene>